<dbReference type="AlphaFoldDB" id="A0A974NKF7"/>
<feature type="transmembrane region" description="Helical" evidence="1">
    <location>
        <begin position="71"/>
        <end position="91"/>
    </location>
</feature>
<evidence type="ECO:0000313" key="2">
    <source>
        <dbReference type="EMBL" id="QQS99370.1"/>
    </source>
</evidence>
<keyword evidence="1" id="KW-1133">Transmembrane helix</keyword>
<accession>A0A974NKF7</accession>
<evidence type="ECO:0000256" key="1">
    <source>
        <dbReference type="SAM" id="Phobius"/>
    </source>
</evidence>
<dbReference type="EMBL" id="CP068053">
    <property type="protein sequence ID" value="QQS99370.1"/>
    <property type="molecule type" value="Genomic_DNA"/>
</dbReference>
<feature type="transmembrane region" description="Helical" evidence="1">
    <location>
        <begin position="7"/>
        <end position="27"/>
    </location>
</feature>
<reference evidence="2 3" key="1">
    <citation type="submission" date="2021-01" db="EMBL/GenBank/DDBJ databases">
        <title>FDA dAtabase for Regulatory Grade micrObial Sequences (FDA-ARGOS): Supporting development and validation of Infectious Disease Dx tests.</title>
        <authorList>
            <person name="Nelson B."/>
            <person name="Plummer A."/>
            <person name="Tallon L."/>
            <person name="Sadzewicz L."/>
            <person name="Zhao X."/>
            <person name="Boylan J."/>
            <person name="Ott S."/>
            <person name="Bowen H."/>
            <person name="Vavikolanu K."/>
            <person name="Mehta A."/>
            <person name="Aluvathingal J."/>
            <person name="Nadendla S."/>
            <person name="Myers T."/>
            <person name="Yan Y."/>
            <person name="Sichtig H."/>
        </authorList>
    </citation>
    <scope>NUCLEOTIDE SEQUENCE [LARGE SCALE GENOMIC DNA]</scope>
    <source>
        <strain evidence="2 3">FDAARGOS_1161</strain>
    </source>
</reference>
<dbReference type="Proteomes" id="UP000595254">
    <property type="component" value="Chromosome"/>
</dbReference>
<keyword evidence="1" id="KW-0812">Transmembrane</keyword>
<protein>
    <submittedName>
        <fullName evidence="2">Uncharacterized protein</fullName>
    </submittedName>
</protein>
<feature type="transmembrane region" description="Helical" evidence="1">
    <location>
        <begin position="33"/>
        <end position="59"/>
    </location>
</feature>
<sequence>MNKSVVGFYLSIGALISGGMLITMIMAGISANIFVYGLLALLFLICTYPAFLLCLFGIFKRKDLIRNEKKFAWAGFLISGVFILIVFYIIYTEGKVELIG</sequence>
<proteinExistence type="predicted"/>
<dbReference type="KEGG" id="ppsr:I6J18_17295"/>
<keyword evidence="3" id="KW-1185">Reference proteome</keyword>
<gene>
    <name evidence="2" type="ORF">I6J18_17295</name>
</gene>
<dbReference type="RefSeq" id="WP_040374296.1">
    <property type="nucleotide sequence ID" value="NZ_CP068053.1"/>
</dbReference>
<keyword evidence="1" id="KW-0472">Membrane</keyword>
<organism evidence="2 3">
    <name type="scientific">Peribacillus psychrosaccharolyticus</name>
    <name type="common">Bacillus psychrosaccharolyticus</name>
    <dbReference type="NCBI Taxonomy" id="1407"/>
    <lineage>
        <taxon>Bacteria</taxon>
        <taxon>Bacillati</taxon>
        <taxon>Bacillota</taxon>
        <taxon>Bacilli</taxon>
        <taxon>Bacillales</taxon>
        <taxon>Bacillaceae</taxon>
        <taxon>Peribacillus</taxon>
    </lineage>
</organism>
<evidence type="ECO:0000313" key="3">
    <source>
        <dbReference type="Proteomes" id="UP000595254"/>
    </source>
</evidence>
<name>A0A974NKF7_PERPY</name>